<reference evidence="2 3" key="1">
    <citation type="journal article" date="2018" name="New Phytol.">
        <title>Phylogenomics of Endogonaceae and evolution of mycorrhizas within Mucoromycota.</title>
        <authorList>
            <person name="Chang Y."/>
            <person name="Desiro A."/>
            <person name="Na H."/>
            <person name="Sandor L."/>
            <person name="Lipzen A."/>
            <person name="Clum A."/>
            <person name="Barry K."/>
            <person name="Grigoriev I.V."/>
            <person name="Martin F.M."/>
            <person name="Stajich J.E."/>
            <person name="Smith M.E."/>
            <person name="Bonito G."/>
            <person name="Spatafora J.W."/>
        </authorList>
    </citation>
    <scope>NUCLEOTIDE SEQUENCE [LARGE SCALE GENOMIC DNA]</scope>
    <source>
        <strain evidence="2 3">AD002</strain>
    </source>
</reference>
<dbReference type="Gene3D" id="2.30.29.30">
    <property type="entry name" value="Pleckstrin-homology domain (PH domain)/Phosphotyrosine-binding domain (PTB)"/>
    <property type="match status" value="1"/>
</dbReference>
<accession>A0A433QC24</accession>
<comment type="caution">
    <text evidence="2">The sequence shown here is derived from an EMBL/GenBank/DDBJ whole genome shotgun (WGS) entry which is preliminary data.</text>
</comment>
<dbReference type="SUPFAM" id="SSF50729">
    <property type="entry name" value="PH domain-like"/>
    <property type="match status" value="1"/>
</dbReference>
<dbReference type="CDD" id="cd00821">
    <property type="entry name" value="PH"/>
    <property type="match status" value="1"/>
</dbReference>
<feature type="domain" description="PH" evidence="1">
    <location>
        <begin position="88"/>
        <end position="231"/>
    </location>
</feature>
<dbReference type="PANTHER" id="PTHR42073:SF1">
    <property type="entry name" value="MEIOTIC EXPRESSION UP-REGULATED PROTEIN 6"/>
    <property type="match status" value="1"/>
</dbReference>
<proteinExistence type="predicted"/>
<dbReference type="AlphaFoldDB" id="A0A433QC24"/>
<dbReference type="InterPro" id="IPR011993">
    <property type="entry name" value="PH-like_dom_sf"/>
</dbReference>
<dbReference type="EMBL" id="RBNJ01008622">
    <property type="protein sequence ID" value="RUS27323.1"/>
    <property type="molecule type" value="Genomic_DNA"/>
</dbReference>
<dbReference type="InterPro" id="IPR039483">
    <property type="entry name" value="Meu6_PH_dom"/>
</dbReference>
<dbReference type="InterPro" id="IPR039712">
    <property type="entry name" value="Meu6"/>
</dbReference>
<protein>
    <recommendedName>
        <fullName evidence="1">PH domain-containing protein</fullName>
    </recommendedName>
</protein>
<gene>
    <name evidence="2" type="ORF">BC938DRAFT_483417</name>
</gene>
<dbReference type="Proteomes" id="UP000274822">
    <property type="component" value="Unassembled WGS sequence"/>
</dbReference>
<organism evidence="2 3">
    <name type="scientific">Jimgerdemannia flammicorona</name>
    <dbReference type="NCBI Taxonomy" id="994334"/>
    <lineage>
        <taxon>Eukaryota</taxon>
        <taxon>Fungi</taxon>
        <taxon>Fungi incertae sedis</taxon>
        <taxon>Mucoromycota</taxon>
        <taxon>Mucoromycotina</taxon>
        <taxon>Endogonomycetes</taxon>
        <taxon>Endogonales</taxon>
        <taxon>Endogonaceae</taxon>
        <taxon>Jimgerdemannia</taxon>
    </lineage>
</organism>
<dbReference type="InterPro" id="IPR001849">
    <property type="entry name" value="PH_domain"/>
</dbReference>
<dbReference type="SMART" id="SM00233">
    <property type="entry name" value="PH"/>
    <property type="match status" value="1"/>
</dbReference>
<keyword evidence="3" id="KW-1185">Reference proteome</keyword>
<evidence type="ECO:0000313" key="3">
    <source>
        <dbReference type="Proteomes" id="UP000274822"/>
    </source>
</evidence>
<dbReference type="Pfam" id="PF15406">
    <property type="entry name" value="PH_6"/>
    <property type="match status" value="1"/>
</dbReference>
<evidence type="ECO:0000313" key="2">
    <source>
        <dbReference type="EMBL" id="RUS27323.1"/>
    </source>
</evidence>
<sequence>MSEVVAEKIANESEAVVSEAIVTKTTTTTTTTVITEGDVVIEQTSDAVVAESEVVKDIEETAAVATTTTVEETTVGIEEKEEEEELQNIENGGILKKKGGTFGTFGRSPDRYFYFTDEAYSLNKLKNVHKKHTALVSKGKGKDDHEEIFQAIAHATHTGKGLLFYTTSAKHTEEPHGIIVLKHITNVDLVPGGKVGYHPFHIVTQHHTWELAAKTEKEAKQWVQTINSKREEAKSLESVEETETYKITYDKLGTYSRRFDL</sequence>
<dbReference type="PANTHER" id="PTHR42073">
    <property type="entry name" value="MEIOTIC EXPRESSION UP-REGULATED PROTEIN 6"/>
    <property type="match status" value="1"/>
</dbReference>
<evidence type="ECO:0000259" key="1">
    <source>
        <dbReference type="PROSITE" id="PS50003"/>
    </source>
</evidence>
<dbReference type="PROSITE" id="PS50003">
    <property type="entry name" value="PH_DOMAIN"/>
    <property type="match status" value="1"/>
</dbReference>
<name>A0A433QC24_9FUNG</name>